<evidence type="ECO:0000313" key="1">
    <source>
        <dbReference type="EMBL" id="AFK45251.1"/>
    </source>
</evidence>
<protein>
    <submittedName>
        <fullName evidence="1">Uncharacterized protein</fullName>
    </submittedName>
</protein>
<accession>I3SYA9</accession>
<dbReference type="EMBL" id="BT145457">
    <property type="protein sequence ID" value="AFK45251.1"/>
    <property type="molecule type" value="mRNA"/>
</dbReference>
<name>I3SYA9_LOTJA</name>
<dbReference type="AlphaFoldDB" id="I3SYA9"/>
<proteinExistence type="evidence at transcript level"/>
<sequence>MDGADDSISGEGTVGEELDLERETILLGERFVDDEFHREVPCRGGAGVFVDMGGGGLRMKRIAGDGDNSVDIHLREEINIFEIFRRYDVEF</sequence>
<reference evidence="1" key="1">
    <citation type="submission" date="2012-05" db="EMBL/GenBank/DDBJ databases">
        <authorList>
            <person name="Krishnakumar V."/>
            <person name="Cheung F."/>
            <person name="Xiao Y."/>
            <person name="Chan A."/>
            <person name="Moskal W.A."/>
            <person name="Town C.D."/>
        </authorList>
    </citation>
    <scope>NUCLEOTIDE SEQUENCE</scope>
</reference>
<organism evidence="1">
    <name type="scientific">Lotus japonicus</name>
    <name type="common">Lotus corniculatus var. japonicus</name>
    <dbReference type="NCBI Taxonomy" id="34305"/>
    <lineage>
        <taxon>Eukaryota</taxon>
        <taxon>Viridiplantae</taxon>
        <taxon>Streptophyta</taxon>
        <taxon>Embryophyta</taxon>
        <taxon>Tracheophyta</taxon>
        <taxon>Spermatophyta</taxon>
        <taxon>Magnoliopsida</taxon>
        <taxon>eudicotyledons</taxon>
        <taxon>Gunneridae</taxon>
        <taxon>Pentapetalae</taxon>
        <taxon>rosids</taxon>
        <taxon>fabids</taxon>
        <taxon>Fabales</taxon>
        <taxon>Fabaceae</taxon>
        <taxon>Papilionoideae</taxon>
        <taxon>50 kb inversion clade</taxon>
        <taxon>NPAAA clade</taxon>
        <taxon>Hologalegina</taxon>
        <taxon>robinioid clade</taxon>
        <taxon>Loteae</taxon>
        <taxon>Lotus</taxon>
    </lineage>
</organism>